<evidence type="ECO:0000256" key="1">
    <source>
        <dbReference type="SAM" id="MobiDB-lite"/>
    </source>
</evidence>
<protein>
    <submittedName>
        <fullName evidence="2">Uncharacterized protein</fullName>
    </submittedName>
</protein>
<feature type="compositionally biased region" description="Polar residues" evidence="1">
    <location>
        <begin position="160"/>
        <end position="173"/>
    </location>
</feature>
<proteinExistence type="predicted"/>
<reference evidence="2" key="1">
    <citation type="journal article" date="2023" name="G3 (Bethesda)">
        <title>A reference genome for the long-term kleptoplast-retaining sea slug Elysia crispata morphotype clarki.</title>
        <authorList>
            <person name="Eastman K.E."/>
            <person name="Pendleton A.L."/>
            <person name="Shaikh M.A."/>
            <person name="Suttiyut T."/>
            <person name="Ogas R."/>
            <person name="Tomko P."/>
            <person name="Gavelis G."/>
            <person name="Widhalm J.R."/>
            <person name="Wisecaver J.H."/>
        </authorList>
    </citation>
    <scope>NUCLEOTIDE SEQUENCE</scope>
    <source>
        <strain evidence="2">ECLA1</strain>
    </source>
</reference>
<feature type="compositionally biased region" description="Low complexity" evidence="1">
    <location>
        <begin position="110"/>
        <end position="121"/>
    </location>
</feature>
<organism evidence="2 3">
    <name type="scientific">Elysia crispata</name>
    <name type="common">lettuce slug</name>
    <dbReference type="NCBI Taxonomy" id="231223"/>
    <lineage>
        <taxon>Eukaryota</taxon>
        <taxon>Metazoa</taxon>
        <taxon>Spiralia</taxon>
        <taxon>Lophotrochozoa</taxon>
        <taxon>Mollusca</taxon>
        <taxon>Gastropoda</taxon>
        <taxon>Heterobranchia</taxon>
        <taxon>Euthyneura</taxon>
        <taxon>Panpulmonata</taxon>
        <taxon>Sacoglossa</taxon>
        <taxon>Placobranchoidea</taxon>
        <taxon>Plakobranchidae</taxon>
        <taxon>Elysia</taxon>
    </lineage>
</organism>
<dbReference type="AlphaFoldDB" id="A0AAE0Z7Q2"/>
<dbReference type="Proteomes" id="UP001283361">
    <property type="component" value="Unassembled WGS sequence"/>
</dbReference>
<evidence type="ECO:0000313" key="2">
    <source>
        <dbReference type="EMBL" id="KAK3764302.1"/>
    </source>
</evidence>
<feature type="compositionally biased region" description="Polar residues" evidence="1">
    <location>
        <begin position="122"/>
        <end position="134"/>
    </location>
</feature>
<dbReference type="EMBL" id="JAWDGP010004450">
    <property type="protein sequence ID" value="KAK3764302.1"/>
    <property type="molecule type" value="Genomic_DNA"/>
</dbReference>
<gene>
    <name evidence="2" type="ORF">RRG08_008784</name>
</gene>
<evidence type="ECO:0000313" key="3">
    <source>
        <dbReference type="Proteomes" id="UP001283361"/>
    </source>
</evidence>
<name>A0AAE0Z7Q2_9GAST</name>
<comment type="caution">
    <text evidence="2">The sequence shown here is derived from an EMBL/GenBank/DDBJ whole genome shotgun (WGS) entry which is preliminary data.</text>
</comment>
<feature type="region of interest" description="Disordered" evidence="1">
    <location>
        <begin position="44"/>
        <end position="173"/>
    </location>
</feature>
<feature type="compositionally biased region" description="Low complexity" evidence="1">
    <location>
        <begin position="62"/>
        <end position="81"/>
    </location>
</feature>
<accession>A0AAE0Z7Q2</accession>
<keyword evidence="3" id="KW-1185">Reference proteome</keyword>
<sequence>MCALCHLPCAAPAGSGDSNLRRSRITSSMVNLAGAGNNYNQASYSNSPLGRSSDAFGGSTGNLSNRSKRLSTSSSNLSGRRTPTSIGGTASRRANMFTPRATTPTVAFGSSVRSRPTTPTSLYSSSQRPGSVTPTKGLGSGPGTPGNSMGPSRQRRLPSTPRTPTGQAPHTFR</sequence>